<dbReference type="Proteomes" id="UP000254569">
    <property type="component" value="Unassembled WGS sequence"/>
</dbReference>
<proteinExistence type="predicted"/>
<keyword evidence="3" id="KW-1185">Reference proteome</keyword>
<keyword evidence="1" id="KW-1133">Transmembrane helix</keyword>
<gene>
    <name evidence="2" type="ORF">NCTC13296_01008</name>
</gene>
<dbReference type="InterPro" id="IPR046862">
    <property type="entry name" value="Rhomboid_2"/>
</dbReference>
<dbReference type="AlphaFoldDB" id="A0A379LYF3"/>
<accession>A0A379LYF3</accession>
<keyword evidence="1" id="KW-0472">Membrane</keyword>
<reference evidence="2 3" key="1">
    <citation type="submission" date="2018-06" db="EMBL/GenBank/DDBJ databases">
        <authorList>
            <consortium name="Pathogen Informatics"/>
            <person name="Doyle S."/>
        </authorList>
    </citation>
    <scope>NUCLEOTIDE SEQUENCE [LARGE SCALE GENOMIC DNA]</scope>
    <source>
        <strain evidence="2 3">NCTC13296</strain>
    </source>
</reference>
<organism evidence="2 3">
    <name type="scientific">Rhodococcus gordoniae</name>
    <dbReference type="NCBI Taxonomy" id="223392"/>
    <lineage>
        <taxon>Bacteria</taxon>
        <taxon>Bacillati</taxon>
        <taxon>Actinomycetota</taxon>
        <taxon>Actinomycetes</taxon>
        <taxon>Mycobacteriales</taxon>
        <taxon>Nocardiaceae</taxon>
        <taxon>Rhodococcus</taxon>
    </lineage>
</organism>
<protein>
    <submittedName>
        <fullName evidence="2">Uncharacterized protein</fullName>
    </submittedName>
</protein>
<evidence type="ECO:0000256" key="1">
    <source>
        <dbReference type="SAM" id="Phobius"/>
    </source>
</evidence>
<feature type="transmembrane region" description="Helical" evidence="1">
    <location>
        <begin position="31"/>
        <end position="60"/>
    </location>
</feature>
<evidence type="ECO:0000313" key="2">
    <source>
        <dbReference type="EMBL" id="SUE14175.1"/>
    </source>
</evidence>
<dbReference type="Pfam" id="PF20401">
    <property type="entry name" value="Rhomboid_2"/>
    <property type="match status" value="1"/>
</dbReference>
<sequence>MDTLDYGVSYALAGVVAVSTYRIARPWCSFYLAAVLAFYAVPLFVDLTFTAVGHFTAALLGRGCCPLVRSRPGTWSPVAGVAATATGHRADSRQRGRGLVAPGYTTAGLT</sequence>
<evidence type="ECO:0000313" key="3">
    <source>
        <dbReference type="Proteomes" id="UP000254569"/>
    </source>
</evidence>
<name>A0A379LYF3_9NOCA</name>
<keyword evidence="1" id="KW-0812">Transmembrane</keyword>
<dbReference type="EMBL" id="UGVI01000001">
    <property type="protein sequence ID" value="SUE14175.1"/>
    <property type="molecule type" value="Genomic_DNA"/>
</dbReference>